<keyword evidence="2" id="KW-0677">Repeat</keyword>
<dbReference type="GO" id="GO:0009507">
    <property type="term" value="C:chloroplast"/>
    <property type="evidence" value="ECO:0007669"/>
    <property type="project" value="TreeGrafter"/>
</dbReference>
<gene>
    <name evidence="4" type="ORF">IFM89_038298</name>
</gene>
<reference evidence="4 5" key="1">
    <citation type="submission" date="2020-10" db="EMBL/GenBank/DDBJ databases">
        <title>The Coptis chinensis genome and diversification of protoberbering-type alkaloids.</title>
        <authorList>
            <person name="Wang B."/>
            <person name="Shu S."/>
            <person name="Song C."/>
            <person name="Liu Y."/>
        </authorList>
    </citation>
    <scope>NUCLEOTIDE SEQUENCE [LARGE SCALE GENOMIC DNA]</scope>
    <source>
        <strain evidence="4">HL-2020</strain>
        <tissue evidence="4">Leaf</tissue>
    </source>
</reference>
<comment type="caution">
    <text evidence="4">The sequence shown here is derived from an EMBL/GenBank/DDBJ whole genome shotgun (WGS) entry which is preliminary data.</text>
</comment>
<proteinExistence type="inferred from homology"/>
<dbReference type="OrthoDB" id="185373at2759"/>
<dbReference type="GO" id="GO:0010019">
    <property type="term" value="P:chloroplast-nucleus signaling pathway"/>
    <property type="evidence" value="ECO:0007669"/>
    <property type="project" value="TreeGrafter"/>
</dbReference>
<organism evidence="4 5">
    <name type="scientific">Coptis chinensis</name>
    <dbReference type="NCBI Taxonomy" id="261450"/>
    <lineage>
        <taxon>Eukaryota</taxon>
        <taxon>Viridiplantae</taxon>
        <taxon>Streptophyta</taxon>
        <taxon>Embryophyta</taxon>
        <taxon>Tracheophyta</taxon>
        <taxon>Spermatophyta</taxon>
        <taxon>Magnoliopsida</taxon>
        <taxon>Ranunculales</taxon>
        <taxon>Ranunculaceae</taxon>
        <taxon>Coptidoideae</taxon>
        <taxon>Coptis</taxon>
    </lineage>
</organism>
<comment type="similarity">
    <text evidence="1">Belongs to the PPR family. P subfamily.</text>
</comment>
<evidence type="ECO:0000256" key="2">
    <source>
        <dbReference type="ARBA" id="ARBA00022737"/>
    </source>
</evidence>
<name>A0A835LKL5_9MAGN</name>
<dbReference type="AlphaFoldDB" id="A0A835LKL5"/>
<dbReference type="PANTHER" id="PTHR47936:SF5">
    <property type="entry name" value="PENTACOTRIPEPTIDE-REPEAT REGION OF PRORP DOMAIN-CONTAINING PROTEIN"/>
    <property type="match status" value="1"/>
</dbReference>
<evidence type="ECO:0000313" key="5">
    <source>
        <dbReference type="Proteomes" id="UP000631114"/>
    </source>
</evidence>
<evidence type="ECO:0008006" key="6">
    <source>
        <dbReference type="Google" id="ProtNLM"/>
    </source>
</evidence>
<dbReference type="SUPFAM" id="SSF81901">
    <property type="entry name" value="HCP-like"/>
    <property type="match status" value="1"/>
</dbReference>
<dbReference type="EMBL" id="JADFTS010000009">
    <property type="protein sequence ID" value="KAF9590771.1"/>
    <property type="molecule type" value="Genomic_DNA"/>
</dbReference>
<dbReference type="PANTHER" id="PTHR47936">
    <property type="entry name" value="PPR_LONG DOMAIN-CONTAINING PROTEIN"/>
    <property type="match status" value="1"/>
</dbReference>
<feature type="repeat" description="PPR" evidence="3">
    <location>
        <begin position="282"/>
        <end position="316"/>
    </location>
</feature>
<evidence type="ECO:0000256" key="1">
    <source>
        <dbReference type="ARBA" id="ARBA00007626"/>
    </source>
</evidence>
<protein>
    <recommendedName>
        <fullName evidence="6">Pentatricopeptide repeat-containing protein</fullName>
    </recommendedName>
</protein>
<dbReference type="InterPro" id="IPR011990">
    <property type="entry name" value="TPR-like_helical_dom_sf"/>
</dbReference>
<dbReference type="PROSITE" id="PS51375">
    <property type="entry name" value="PPR"/>
    <property type="match status" value="4"/>
</dbReference>
<feature type="repeat" description="PPR" evidence="3">
    <location>
        <begin position="212"/>
        <end position="246"/>
    </location>
</feature>
<dbReference type="Pfam" id="PF13041">
    <property type="entry name" value="PPR_2"/>
    <property type="match status" value="2"/>
</dbReference>
<keyword evidence="5" id="KW-1185">Reference proteome</keyword>
<dbReference type="Pfam" id="PF01535">
    <property type="entry name" value="PPR"/>
    <property type="match status" value="2"/>
</dbReference>
<accession>A0A835LKL5</accession>
<sequence>MSSSSSISRLYRLFSNNIPTPQILTKTLPKEENPPKPSTNHLTKKIFAEKNLTTLVKNFKTFSERSQFRRSNHVYEDTVKRLASAKKHSLIEQVLEHQKKFDDITKEGFAIKLITLYGKVGMFDHALKTYNELPELKCTRTVKSFNALLNASIKSKKFSETLKLFRELSSSLSVTPDDYSYNTVIHAYIELGNFDSAVLMMDEMEKNGVKPDLITFNTLLNGYYSKGQFSDGEFFWARMEESGVVPDIISFNTKLKGLVSGGNISEAVELVEQLGNSEVKPNRFTYNVLIKWYCSNGKLDEAKRLYDYMLKNDVVPGYITFEALIPCACEKGDWDLALKLCEVSLNSNCHISAGTVQFVIDGLVKESKIEEAKGLVEIAWSKTYFHSKLKMPQEDE</sequence>
<dbReference type="NCBIfam" id="TIGR00756">
    <property type="entry name" value="PPR"/>
    <property type="match status" value="3"/>
</dbReference>
<dbReference type="InterPro" id="IPR002885">
    <property type="entry name" value="PPR_rpt"/>
</dbReference>
<dbReference type="Gene3D" id="1.25.40.10">
    <property type="entry name" value="Tetratricopeptide repeat domain"/>
    <property type="match status" value="3"/>
</dbReference>
<feature type="repeat" description="PPR" evidence="3">
    <location>
        <begin position="177"/>
        <end position="211"/>
    </location>
</feature>
<feature type="repeat" description="PPR" evidence="3">
    <location>
        <begin position="247"/>
        <end position="281"/>
    </location>
</feature>
<evidence type="ECO:0000313" key="4">
    <source>
        <dbReference type="EMBL" id="KAF9590771.1"/>
    </source>
</evidence>
<dbReference type="GO" id="GO:0031930">
    <property type="term" value="P:mitochondria-nucleus signaling pathway"/>
    <property type="evidence" value="ECO:0007669"/>
    <property type="project" value="TreeGrafter"/>
</dbReference>
<evidence type="ECO:0000256" key="3">
    <source>
        <dbReference type="PROSITE-ProRule" id="PRU00708"/>
    </source>
</evidence>
<dbReference type="Proteomes" id="UP000631114">
    <property type="component" value="Unassembled WGS sequence"/>
</dbReference>